<comment type="caution">
    <text evidence="1">The sequence shown here is derived from an EMBL/GenBank/DDBJ whole genome shotgun (WGS) entry which is preliminary data.</text>
</comment>
<gene>
    <name evidence="1" type="ORF">CHARACLAT_022891</name>
</gene>
<accession>A0ABU7F5P6</accession>
<dbReference type="Proteomes" id="UP001352852">
    <property type="component" value="Unassembled WGS sequence"/>
</dbReference>
<organism evidence="1 2">
    <name type="scientific">Characodon lateralis</name>
    <dbReference type="NCBI Taxonomy" id="208331"/>
    <lineage>
        <taxon>Eukaryota</taxon>
        <taxon>Metazoa</taxon>
        <taxon>Chordata</taxon>
        <taxon>Craniata</taxon>
        <taxon>Vertebrata</taxon>
        <taxon>Euteleostomi</taxon>
        <taxon>Actinopterygii</taxon>
        <taxon>Neopterygii</taxon>
        <taxon>Teleostei</taxon>
        <taxon>Neoteleostei</taxon>
        <taxon>Acanthomorphata</taxon>
        <taxon>Ovalentaria</taxon>
        <taxon>Atherinomorphae</taxon>
        <taxon>Cyprinodontiformes</taxon>
        <taxon>Goodeidae</taxon>
        <taxon>Characodon</taxon>
    </lineage>
</organism>
<keyword evidence="2" id="KW-1185">Reference proteome</keyword>
<dbReference type="EMBL" id="JAHUTJ010076147">
    <property type="protein sequence ID" value="MED6294611.1"/>
    <property type="molecule type" value="Genomic_DNA"/>
</dbReference>
<evidence type="ECO:0000313" key="1">
    <source>
        <dbReference type="EMBL" id="MED6294611.1"/>
    </source>
</evidence>
<evidence type="ECO:0000313" key="2">
    <source>
        <dbReference type="Proteomes" id="UP001352852"/>
    </source>
</evidence>
<proteinExistence type="predicted"/>
<reference evidence="1 2" key="1">
    <citation type="submission" date="2021-06" db="EMBL/GenBank/DDBJ databases">
        <authorList>
            <person name="Palmer J.M."/>
        </authorList>
    </citation>
    <scope>NUCLEOTIDE SEQUENCE [LARGE SCALE GENOMIC DNA]</scope>
    <source>
        <strain evidence="1 2">CL_MEX2019</strain>
        <tissue evidence="1">Muscle</tissue>
    </source>
</reference>
<name>A0ABU7F5P6_9TELE</name>
<sequence length="86" mass="9557">MDREYPSRSIFSHDSLRVEADWSSRGSHGGHSSKSCTKEKTGQFIKLRGENHHLFTGAKNSATVACRTILVTMGQQGKVTPCFLFL</sequence>
<protein>
    <submittedName>
        <fullName evidence="1">Uncharacterized protein</fullName>
    </submittedName>
</protein>